<gene>
    <name evidence="1" type="ORF">TCMB3V08_LOCUS3642</name>
</gene>
<organism evidence="1">
    <name type="scientific">Timema californicum</name>
    <name type="common">California timema</name>
    <name type="synonym">Walking stick</name>
    <dbReference type="NCBI Taxonomy" id="61474"/>
    <lineage>
        <taxon>Eukaryota</taxon>
        <taxon>Metazoa</taxon>
        <taxon>Ecdysozoa</taxon>
        <taxon>Arthropoda</taxon>
        <taxon>Hexapoda</taxon>
        <taxon>Insecta</taxon>
        <taxon>Pterygota</taxon>
        <taxon>Neoptera</taxon>
        <taxon>Polyneoptera</taxon>
        <taxon>Phasmatodea</taxon>
        <taxon>Timematodea</taxon>
        <taxon>Timematoidea</taxon>
        <taxon>Timematidae</taxon>
        <taxon>Timema</taxon>
    </lineage>
</organism>
<proteinExistence type="predicted"/>
<protein>
    <submittedName>
        <fullName evidence="1">(California timema) hypothetical protein</fullName>
    </submittedName>
</protein>
<dbReference type="EMBL" id="OE180273">
    <property type="protein sequence ID" value="CAD7570955.1"/>
    <property type="molecule type" value="Genomic_DNA"/>
</dbReference>
<reference evidence="1" key="1">
    <citation type="submission" date="2020-11" db="EMBL/GenBank/DDBJ databases">
        <authorList>
            <person name="Tran Van P."/>
        </authorList>
    </citation>
    <scope>NUCLEOTIDE SEQUENCE</scope>
</reference>
<evidence type="ECO:0000313" key="1">
    <source>
        <dbReference type="EMBL" id="CAD7570955.1"/>
    </source>
</evidence>
<name>A0A7R9J1K0_TIMCA</name>
<dbReference type="AlphaFoldDB" id="A0A7R9J1K0"/>
<accession>A0A7R9J1K0</accession>
<sequence>MVEFLEAPMAEQTVVLDGREHQLVAVLFGNSHLENELPIIQNSAIQDCNTKVETINFNNEYNMDNLNLKSDPISEDNKKIYSSFDVDNSLTSVERITPITTRLPNMDDDLEFSSSQLLLLENEFQKANLAKPNPGDTMTTKDRRTPSFVLPPSVQPPSIDWARKAQQNRQRLQNIIQDISKLNLSWSVMVHTRLSYPNVPLLRRDTSLVLAPKAVVPSQSTVLSRNLVVLLVKKTCSTKDVQFLSLALPIGYFSFARHCRLDTLAS</sequence>